<dbReference type="GO" id="GO:0004222">
    <property type="term" value="F:metalloendopeptidase activity"/>
    <property type="evidence" value="ECO:0007669"/>
    <property type="project" value="TreeGrafter"/>
</dbReference>
<dbReference type="OrthoDB" id="9810477at2"/>
<comment type="subcellular location">
    <subcellularLocation>
        <location evidence="2">Cell envelope</location>
    </subcellularLocation>
</comment>
<dbReference type="CDD" id="cd12797">
    <property type="entry name" value="M23_peptidase"/>
    <property type="match status" value="1"/>
</dbReference>
<feature type="region of interest" description="Disordered" evidence="8">
    <location>
        <begin position="54"/>
        <end position="73"/>
    </location>
</feature>
<dbReference type="GO" id="GO:0006508">
    <property type="term" value="P:proteolysis"/>
    <property type="evidence" value="ECO:0007669"/>
    <property type="project" value="UniProtKB-KW"/>
</dbReference>
<feature type="domain" description="Csd3-like second N-terminal" evidence="11">
    <location>
        <begin position="171"/>
        <end position="287"/>
    </location>
</feature>
<dbReference type="PANTHER" id="PTHR21666">
    <property type="entry name" value="PEPTIDASE-RELATED"/>
    <property type="match status" value="1"/>
</dbReference>
<dbReference type="InterPro" id="IPR045834">
    <property type="entry name" value="Csd3_N2"/>
</dbReference>
<evidence type="ECO:0000313" key="12">
    <source>
        <dbReference type="EMBL" id="PPK88782.1"/>
    </source>
</evidence>
<evidence type="ECO:0000256" key="4">
    <source>
        <dbReference type="ARBA" id="ARBA00022723"/>
    </source>
</evidence>
<dbReference type="Gene3D" id="3.10.450.350">
    <property type="match status" value="1"/>
</dbReference>
<dbReference type="RefSeq" id="WP_104419316.1">
    <property type="nucleotide sequence ID" value="NZ_PTJC01000005.1"/>
</dbReference>
<comment type="cofactor">
    <cofactor evidence="1">
        <name>Zn(2+)</name>
        <dbReference type="ChEBI" id="CHEBI:29105"/>
    </cofactor>
</comment>
<evidence type="ECO:0000313" key="13">
    <source>
        <dbReference type="Proteomes" id="UP000237662"/>
    </source>
</evidence>
<keyword evidence="6" id="KW-0862">Zinc</keyword>
<dbReference type="EMBL" id="PTJC01000005">
    <property type="protein sequence ID" value="PPK88782.1"/>
    <property type="molecule type" value="Genomic_DNA"/>
</dbReference>
<evidence type="ECO:0000256" key="1">
    <source>
        <dbReference type="ARBA" id="ARBA00001947"/>
    </source>
</evidence>
<reference evidence="12 13" key="1">
    <citation type="submission" date="2018-02" db="EMBL/GenBank/DDBJ databases">
        <title>Genomic Encyclopedia of Archaeal and Bacterial Type Strains, Phase II (KMG-II): from individual species to whole genera.</title>
        <authorList>
            <person name="Goeker M."/>
        </authorList>
    </citation>
    <scope>NUCLEOTIDE SEQUENCE [LARGE SCALE GENOMIC DNA]</scope>
    <source>
        <strain evidence="12 13">DSM 29526</strain>
    </source>
</reference>
<evidence type="ECO:0000256" key="9">
    <source>
        <dbReference type="SAM" id="Phobius"/>
    </source>
</evidence>
<dbReference type="SUPFAM" id="SSF51261">
    <property type="entry name" value="Duplicated hybrid motif"/>
    <property type="match status" value="1"/>
</dbReference>
<dbReference type="Gene3D" id="2.70.70.10">
    <property type="entry name" value="Glucose Permease (Domain IIA)"/>
    <property type="match status" value="1"/>
</dbReference>
<evidence type="ECO:0000256" key="6">
    <source>
        <dbReference type="ARBA" id="ARBA00022833"/>
    </source>
</evidence>
<evidence type="ECO:0000259" key="10">
    <source>
        <dbReference type="Pfam" id="PF01551"/>
    </source>
</evidence>
<keyword evidence="5 12" id="KW-0378">Hydrolase</keyword>
<dbReference type="InterPro" id="IPR011055">
    <property type="entry name" value="Dup_hybrid_motif"/>
</dbReference>
<keyword evidence="7" id="KW-0482">Metalloprotease</keyword>
<dbReference type="InterPro" id="IPR016047">
    <property type="entry name" value="M23ase_b-sheet_dom"/>
</dbReference>
<comment type="caution">
    <text evidence="12">The sequence shown here is derived from an EMBL/GenBank/DDBJ whole genome shotgun (WGS) entry which is preliminary data.</text>
</comment>
<evidence type="ECO:0000256" key="3">
    <source>
        <dbReference type="ARBA" id="ARBA00022670"/>
    </source>
</evidence>
<proteinExistence type="predicted"/>
<feature type="transmembrane region" description="Helical" evidence="9">
    <location>
        <begin position="21"/>
        <end position="43"/>
    </location>
</feature>
<keyword evidence="9" id="KW-1133">Transmembrane helix</keyword>
<keyword evidence="13" id="KW-1185">Reference proteome</keyword>
<evidence type="ECO:0000256" key="8">
    <source>
        <dbReference type="SAM" id="MobiDB-lite"/>
    </source>
</evidence>
<evidence type="ECO:0000256" key="5">
    <source>
        <dbReference type="ARBA" id="ARBA00022801"/>
    </source>
</evidence>
<keyword evidence="4" id="KW-0479">Metal-binding</keyword>
<feature type="domain" description="M23ase beta-sheet core" evidence="10">
    <location>
        <begin position="299"/>
        <end position="392"/>
    </location>
</feature>
<dbReference type="GO" id="GO:0030313">
    <property type="term" value="C:cell envelope"/>
    <property type="evidence" value="ECO:0007669"/>
    <property type="project" value="UniProtKB-SubCell"/>
</dbReference>
<dbReference type="AlphaFoldDB" id="A0A2S6IBD9"/>
<name>A0A2S6IBD9_9BACT</name>
<gene>
    <name evidence="12" type="ORF">CLV84_1754</name>
</gene>
<protein>
    <submittedName>
        <fullName evidence="12">Murein DD-endopeptidase MepM/ murein hydrolase activator NlpD</fullName>
    </submittedName>
</protein>
<keyword evidence="9" id="KW-0812">Transmembrane</keyword>
<evidence type="ECO:0000256" key="7">
    <source>
        <dbReference type="ARBA" id="ARBA00023049"/>
    </source>
</evidence>
<dbReference type="Proteomes" id="UP000237662">
    <property type="component" value="Unassembled WGS sequence"/>
</dbReference>
<dbReference type="GO" id="GO:0046872">
    <property type="term" value="F:metal ion binding"/>
    <property type="evidence" value="ECO:0007669"/>
    <property type="project" value="UniProtKB-KW"/>
</dbReference>
<keyword evidence="9" id="KW-0472">Membrane</keyword>
<dbReference type="Pfam" id="PF19425">
    <property type="entry name" value="Csd3_N2"/>
    <property type="match status" value="1"/>
</dbReference>
<dbReference type="Pfam" id="PF01551">
    <property type="entry name" value="Peptidase_M23"/>
    <property type="match status" value="1"/>
</dbReference>
<evidence type="ECO:0000256" key="2">
    <source>
        <dbReference type="ARBA" id="ARBA00004196"/>
    </source>
</evidence>
<organism evidence="12 13">
    <name type="scientific">Neolewinella xylanilytica</name>
    <dbReference type="NCBI Taxonomy" id="1514080"/>
    <lineage>
        <taxon>Bacteria</taxon>
        <taxon>Pseudomonadati</taxon>
        <taxon>Bacteroidota</taxon>
        <taxon>Saprospiria</taxon>
        <taxon>Saprospirales</taxon>
        <taxon>Lewinellaceae</taxon>
        <taxon>Neolewinella</taxon>
    </lineage>
</organism>
<dbReference type="InterPro" id="IPR050570">
    <property type="entry name" value="Cell_wall_metabolism_enzyme"/>
</dbReference>
<accession>A0A2S6IBD9</accession>
<evidence type="ECO:0000259" key="11">
    <source>
        <dbReference type="Pfam" id="PF19425"/>
    </source>
</evidence>
<dbReference type="PANTHER" id="PTHR21666:SF288">
    <property type="entry name" value="CELL DIVISION PROTEIN YTFB"/>
    <property type="match status" value="1"/>
</dbReference>
<sequence>MSSRRKISIHSSSATSPRRGFRIRVTGLVLLGVGVVIAGWLLVRAAGSATGQPEAEVEQQAGDGAQVKSPPQTAISDGVIRQDVALPELLAKFNIGPEVSATLLAHPAVPPDLTVRSGTLYRVEYGTDPGGPARVLTFERDDTTLLSLRFQPYAHVTAIPREVTVHEVRYAGIITENFWVSILESDRLHHTLLPVVEEALKWTVDLFHLRPGDRYKLIYDEERRDGRPIGVKALKAVEIETPGQAYRVFGIGAADAPAYVDYYGGTLRRQFLRAPVKFGIVSSRFNPQRRHPVTGEIRPHGGTDFAAPEGAPIYALASGRITRRAEDPNNGKYVELSHDGRFRTMYLHMSSFGPGTEIGTPLQQGDVIGFVGSTGLSTGPHVCLRFRDRGVEKDFLQYRDEAVIASGVGVTGHFTDRRDSLLDILDSLEYEEIIF</sequence>
<keyword evidence="3" id="KW-0645">Protease</keyword>